<evidence type="ECO:0000259" key="2">
    <source>
        <dbReference type="Pfam" id="PF13401"/>
    </source>
</evidence>
<feature type="domain" description="B transposition protein C-terminal" evidence="1">
    <location>
        <begin position="227"/>
        <end position="304"/>
    </location>
</feature>
<reference evidence="3" key="1">
    <citation type="submission" date="2016-04" db="EMBL/GenBank/DDBJ databases">
        <authorList>
            <person name="Evans L.H."/>
            <person name="Alamgir A."/>
            <person name="Owens N."/>
            <person name="Weber N.D."/>
            <person name="Virtaneva K."/>
            <person name="Barbian K."/>
            <person name="Babar A."/>
            <person name="Rosenke K."/>
        </authorList>
    </citation>
    <scope>NUCLEOTIDE SEQUENCE</scope>
    <source>
        <strain evidence="3">86-2</strain>
        <strain evidence="4">92-3</strain>
    </source>
</reference>
<dbReference type="InterPro" id="IPR010982">
    <property type="entry name" value="Lambda_DNA-bd_dom_sf"/>
</dbReference>
<gene>
    <name evidence="4" type="primary">B</name>
    <name evidence="3" type="ORF">KL86CIT2_360038</name>
    <name evidence="4" type="ORF">KM92CIT3_60268</name>
</gene>
<dbReference type="InterPro" id="IPR027417">
    <property type="entry name" value="P-loop_NTPase"/>
</dbReference>
<dbReference type="EMBL" id="FLUB01000018">
    <property type="protein sequence ID" value="SBV65242.1"/>
    <property type="molecule type" value="Genomic_DNA"/>
</dbReference>
<dbReference type="Pfam" id="PF13401">
    <property type="entry name" value="AAA_22"/>
    <property type="match status" value="1"/>
</dbReference>
<dbReference type="CDD" id="cd00093">
    <property type="entry name" value="HTH_XRE"/>
    <property type="match status" value="1"/>
</dbReference>
<feature type="domain" description="ORC1/DEAH AAA+ ATPase" evidence="2">
    <location>
        <begin position="98"/>
        <end position="213"/>
    </location>
</feature>
<dbReference type="InterPro" id="IPR052026">
    <property type="entry name" value="ExeA_AAA_ATPase_DNA-bind"/>
</dbReference>
<evidence type="ECO:0000313" key="4">
    <source>
        <dbReference type="EMBL" id="SBV65242.1"/>
    </source>
</evidence>
<protein>
    <submittedName>
        <fullName evidence="3 4">DNA transposition protein</fullName>
    </submittedName>
</protein>
<dbReference type="AlphaFoldDB" id="A0A212ICV2"/>
<organism evidence="3">
    <name type="scientific">uncultured Citrobacter sp</name>
    <dbReference type="NCBI Taxonomy" id="200446"/>
    <lineage>
        <taxon>Bacteria</taxon>
        <taxon>Pseudomonadati</taxon>
        <taxon>Pseudomonadota</taxon>
        <taxon>Gammaproteobacteria</taxon>
        <taxon>Enterobacterales</taxon>
        <taxon>Enterobacteriaceae</taxon>
        <taxon>Citrobacter</taxon>
        <taxon>environmental samples</taxon>
    </lineage>
</organism>
<dbReference type="Pfam" id="PF09077">
    <property type="entry name" value="Phage-MuB_C"/>
    <property type="match status" value="1"/>
</dbReference>
<evidence type="ECO:0000313" key="3">
    <source>
        <dbReference type="EMBL" id="SBV64449.1"/>
    </source>
</evidence>
<dbReference type="GO" id="GO:0016887">
    <property type="term" value="F:ATP hydrolysis activity"/>
    <property type="evidence" value="ECO:0007669"/>
    <property type="project" value="InterPro"/>
</dbReference>
<accession>A0A212ICV2</accession>
<dbReference type="EMBL" id="FLUA01000034">
    <property type="protein sequence ID" value="SBV64449.1"/>
    <property type="molecule type" value="Genomic_DNA"/>
</dbReference>
<sequence>MTQINHDVVRSAIRELIDSKAISGAALARETGTSTATVSQFLNGKYKGDNDTVAASLNTWLESHTAAKTSLPVAPDFVETPTSQKILATLTWAQLAGTIVLVYGNPGVGKTKAIRQYAATGNNVWHITASKSRSNELETLYELALKMGIGDAPYRRGALSRLLRQRLPDTRGLIVVDEADWLSLDAVEELRILQEECCVGLALVGNHKVYDRLTGGQRSVDFARLFSRVSKKYVINTVSAGDVDSFCDAWQVSGQEERKLLKMIARRPGALRSLSHILPLAGIYAQGKGESIGTSHIQSAMLELGHSNLNEE</sequence>
<dbReference type="Gene3D" id="1.10.1180.10">
    <property type="entry name" value="B transposition protein, C-terminal domain"/>
    <property type="match status" value="1"/>
</dbReference>
<evidence type="ECO:0000259" key="1">
    <source>
        <dbReference type="Pfam" id="PF09077"/>
    </source>
</evidence>
<dbReference type="SUPFAM" id="SSF47681">
    <property type="entry name" value="C-terminal domain of B transposition protein"/>
    <property type="match status" value="1"/>
</dbReference>
<dbReference type="InterPro" id="IPR001387">
    <property type="entry name" value="Cro/C1-type_HTH"/>
</dbReference>
<dbReference type="Gene3D" id="3.40.50.300">
    <property type="entry name" value="P-loop containing nucleotide triphosphate hydrolases"/>
    <property type="match status" value="1"/>
</dbReference>
<proteinExistence type="predicted"/>
<dbReference type="GO" id="GO:0003677">
    <property type="term" value="F:DNA binding"/>
    <property type="evidence" value="ECO:0007669"/>
    <property type="project" value="InterPro"/>
</dbReference>
<dbReference type="PANTHER" id="PTHR35894:SF5">
    <property type="entry name" value="MU-LIKE PROPHAGE FLUMU DNA TRANSPOSITION PROTEIN B"/>
    <property type="match status" value="1"/>
</dbReference>
<name>A0A212ICV2_9ENTR</name>
<dbReference type="RefSeq" id="WP_288216096.1">
    <property type="nucleotide sequence ID" value="NZ_LT598670.1"/>
</dbReference>
<dbReference type="SUPFAM" id="SSF47413">
    <property type="entry name" value="lambda repressor-like DNA-binding domains"/>
    <property type="match status" value="1"/>
</dbReference>
<dbReference type="Gene3D" id="1.10.260.40">
    <property type="entry name" value="lambda repressor-like DNA-binding domains"/>
    <property type="match status" value="1"/>
</dbReference>
<dbReference type="InterPro" id="IPR009084">
    <property type="entry name" value="B_transpositn_C"/>
</dbReference>
<dbReference type="PANTHER" id="PTHR35894">
    <property type="entry name" value="GENERAL SECRETION PATHWAY PROTEIN A-RELATED"/>
    <property type="match status" value="1"/>
</dbReference>
<dbReference type="InterPro" id="IPR036733">
    <property type="entry name" value="B_transposit_C_sf"/>
</dbReference>
<dbReference type="InterPro" id="IPR049945">
    <property type="entry name" value="AAA_22"/>
</dbReference>
<dbReference type="GO" id="GO:0006313">
    <property type="term" value="P:DNA transposition"/>
    <property type="evidence" value="ECO:0007669"/>
    <property type="project" value="InterPro"/>
</dbReference>
<dbReference type="SUPFAM" id="SSF52540">
    <property type="entry name" value="P-loop containing nucleoside triphosphate hydrolases"/>
    <property type="match status" value="1"/>
</dbReference>